<proteinExistence type="predicted"/>
<gene>
    <name evidence="2" type="ORF">G6M86_24750</name>
</gene>
<protein>
    <submittedName>
        <fullName evidence="2">Uncharacterized protein</fullName>
    </submittedName>
</protein>
<evidence type="ECO:0000313" key="3">
    <source>
        <dbReference type="Proteomes" id="UP000663946"/>
    </source>
</evidence>
<dbReference type="Proteomes" id="UP000663946">
    <property type="component" value="Plasmid pQ15_94_1"/>
</dbReference>
<keyword evidence="1" id="KW-1133">Transmembrane helix</keyword>
<name>A0AAJ4N793_AGRTU</name>
<geneLocation type="plasmid" evidence="2 3">
    <name>pQ15_94_1</name>
</geneLocation>
<organism evidence="2 3">
    <name type="scientific">Agrobacterium tumefaciens</name>
    <dbReference type="NCBI Taxonomy" id="358"/>
    <lineage>
        <taxon>Bacteria</taxon>
        <taxon>Pseudomonadati</taxon>
        <taxon>Pseudomonadota</taxon>
        <taxon>Alphaproteobacteria</taxon>
        <taxon>Hyphomicrobiales</taxon>
        <taxon>Rhizobiaceae</taxon>
        <taxon>Rhizobium/Agrobacterium group</taxon>
        <taxon>Agrobacterium</taxon>
        <taxon>Agrobacterium tumefaciens complex</taxon>
    </lineage>
</organism>
<accession>A0AAJ4N793</accession>
<keyword evidence="2" id="KW-0614">Plasmid</keyword>
<keyword evidence="1" id="KW-0472">Membrane</keyword>
<reference evidence="2" key="1">
    <citation type="submission" date="2020-02" db="EMBL/GenBank/DDBJ databases">
        <title>Unexpected conservation and global transmission of agrobacterial virulence plasmids.</title>
        <authorList>
            <person name="Weisberg A.J."/>
            <person name="Davis E.W. II"/>
            <person name="Tabima J.R."/>
            <person name="Belcher M.S."/>
            <person name="Miller M."/>
            <person name="Kuo C.-H."/>
            <person name="Loper J.E."/>
            <person name="Grunwald N.J."/>
            <person name="Putnam M.L."/>
            <person name="Chang J.H."/>
        </authorList>
    </citation>
    <scope>NUCLEOTIDE SEQUENCE</scope>
    <source>
        <strain evidence="2">Q15/94</strain>
        <plasmid evidence="2">pQ15_94_1</plasmid>
    </source>
</reference>
<keyword evidence="1" id="KW-0812">Transmembrane</keyword>
<dbReference type="AlphaFoldDB" id="A0AAJ4N793"/>
<evidence type="ECO:0000313" key="2">
    <source>
        <dbReference type="EMBL" id="QTG16519.1"/>
    </source>
</evidence>
<dbReference type="EMBL" id="CP049218">
    <property type="protein sequence ID" value="QTG16519.1"/>
    <property type="molecule type" value="Genomic_DNA"/>
</dbReference>
<evidence type="ECO:0000256" key="1">
    <source>
        <dbReference type="SAM" id="Phobius"/>
    </source>
</evidence>
<feature type="transmembrane region" description="Helical" evidence="1">
    <location>
        <begin position="24"/>
        <end position="45"/>
    </location>
</feature>
<sequence>MSSESRIEIRLPNIDFQDNLEVEMIYIVIALCALVTAFFACRYYAAKILLVEYDIDKAIARKFESSGKAIELAKLREENAVMRNLLLDLLENEVAFPVQQATVSVDDLFRMKATKIQRYREILAESRHVLQQREASRVSGLSSSLKSTERRM</sequence>